<dbReference type="Proteomes" id="UP001165101">
    <property type="component" value="Unassembled WGS sequence"/>
</dbReference>
<proteinExistence type="predicted"/>
<comment type="caution">
    <text evidence="1">The sequence shown here is derived from an EMBL/GenBank/DDBJ whole genome shotgun (WGS) entry which is preliminary data.</text>
</comment>
<gene>
    <name evidence="1" type="ORF">Cboi01_000489900</name>
</gene>
<name>A0ACB5TZR3_CANBO</name>
<protein>
    <submittedName>
        <fullName evidence="1">Unnamed protein product</fullName>
    </submittedName>
</protein>
<reference evidence="1" key="1">
    <citation type="submission" date="2023-04" db="EMBL/GenBank/DDBJ databases">
        <title>Candida boidinii NBRC 1967.</title>
        <authorList>
            <person name="Ichikawa N."/>
            <person name="Sato H."/>
            <person name="Tonouchi N."/>
        </authorList>
    </citation>
    <scope>NUCLEOTIDE SEQUENCE</scope>
    <source>
        <strain evidence="1">NBRC 1967</strain>
    </source>
</reference>
<sequence>MMPNDYDMLRQHLQKMNLNNTAGGAGAGNTVNGQLPHQIQNQIPTQQQLQQLNFGNSNFPQQSDNNGYGNRNSQILNGNTNNNGVIDMNGLNYTNGGINTNQNNGLYYNGSKDEQQLFY</sequence>
<accession>A0ACB5TZR3</accession>
<organism evidence="1 2">
    <name type="scientific">Candida boidinii</name>
    <name type="common">Yeast</name>
    <dbReference type="NCBI Taxonomy" id="5477"/>
    <lineage>
        <taxon>Eukaryota</taxon>
        <taxon>Fungi</taxon>
        <taxon>Dikarya</taxon>
        <taxon>Ascomycota</taxon>
        <taxon>Saccharomycotina</taxon>
        <taxon>Pichiomycetes</taxon>
        <taxon>Pichiales</taxon>
        <taxon>Pichiaceae</taxon>
        <taxon>Ogataea</taxon>
        <taxon>Ogataea/Candida clade</taxon>
    </lineage>
</organism>
<keyword evidence="2" id="KW-1185">Reference proteome</keyword>
<evidence type="ECO:0000313" key="1">
    <source>
        <dbReference type="EMBL" id="GME98294.1"/>
    </source>
</evidence>
<dbReference type="EMBL" id="BSXV01003415">
    <property type="protein sequence ID" value="GME98294.1"/>
    <property type="molecule type" value="Genomic_DNA"/>
</dbReference>
<evidence type="ECO:0000313" key="2">
    <source>
        <dbReference type="Proteomes" id="UP001165101"/>
    </source>
</evidence>